<feature type="non-terminal residue" evidence="8">
    <location>
        <position position="550"/>
    </location>
</feature>
<name>A0AAD5PBY0_9FUNG</name>
<accession>A0AAD5PBY0</accession>
<dbReference type="CDD" id="cd04205">
    <property type="entry name" value="CuRO_2_LCC_like"/>
    <property type="match status" value="1"/>
</dbReference>
<feature type="domain" description="Plastocyanin-like" evidence="6">
    <location>
        <begin position="403"/>
        <end position="547"/>
    </location>
</feature>
<dbReference type="Pfam" id="PF07732">
    <property type="entry name" value="Cu-oxidase_3"/>
    <property type="match status" value="1"/>
</dbReference>
<feature type="non-terminal residue" evidence="8">
    <location>
        <position position="1"/>
    </location>
</feature>
<dbReference type="InterPro" id="IPR045087">
    <property type="entry name" value="Cu-oxidase_fam"/>
</dbReference>
<keyword evidence="9" id="KW-1185">Reference proteome</keyword>
<reference evidence="8" key="2">
    <citation type="submission" date="2023-02" db="EMBL/GenBank/DDBJ databases">
        <authorList>
            <consortium name="DOE Joint Genome Institute"/>
            <person name="Mondo S.J."/>
            <person name="Chang Y."/>
            <person name="Wang Y."/>
            <person name="Ahrendt S."/>
            <person name="Andreopoulos W."/>
            <person name="Barry K."/>
            <person name="Beard J."/>
            <person name="Benny G.L."/>
            <person name="Blankenship S."/>
            <person name="Bonito G."/>
            <person name="Cuomo C."/>
            <person name="Desiro A."/>
            <person name="Gervers K.A."/>
            <person name="Hundley H."/>
            <person name="Kuo A."/>
            <person name="LaButti K."/>
            <person name="Lang B.F."/>
            <person name="Lipzen A."/>
            <person name="O'Donnell K."/>
            <person name="Pangilinan J."/>
            <person name="Reynolds N."/>
            <person name="Sandor L."/>
            <person name="Smith M.W."/>
            <person name="Tsang A."/>
            <person name="Grigoriev I.V."/>
            <person name="Stajich J.E."/>
            <person name="Spatafora J.W."/>
        </authorList>
    </citation>
    <scope>NUCLEOTIDE SEQUENCE</scope>
    <source>
        <strain evidence="8">RSA 2281</strain>
    </source>
</reference>
<organism evidence="8 9">
    <name type="scientific">Phascolomyces articulosus</name>
    <dbReference type="NCBI Taxonomy" id="60185"/>
    <lineage>
        <taxon>Eukaryota</taxon>
        <taxon>Fungi</taxon>
        <taxon>Fungi incertae sedis</taxon>
        <taxon>Mucoromycota</taxon>
        <taxon>Mucoromycotina</taxon>
        <taxon>Mucoromycetes</taxon>
        <taxon>Mucorales</taxon>
        <taxon>Lichtheimiaceae</taxon>
        <taxon>Phascolomyces</taxon>
    </lineage>
</organism>
<dbReference type="Pfam" id="PF00394">
    <property type="entry name" value="Cu-oxidase"/>
    <property type="match status" value="1"/>
</dbReference>
<evidence type="ECO:0000256" key="4">
    <source>
        <dbReference type="ARBA" id="ARBA00023008"/>
    </source>
</evidence>
<dbReference type="InterPro" id="IPR011707">
    <property type="entry name" value="Cu-oxidase-like_N"/>
</dbReference>
<evidence type="ECO:0000256" key="2">
    <source>
        <dbReference type="ARBA" id="ARBA00022723"/>
    </source>
</evidence>
<feature type="domain" description="Plastocyanin-like" evidence="5">
    <location>
        <begin position="152"/>
        <end position="317"/>
    </location>
</feature>
<dbReference type="PANTHER" id="PTHR11709:SF394">
    <property type="entry name" value="FI03373P-RELATED"/>
    <property type="match status" value="1"/>
</dbReference>
<dbReference type="Proteomes" id="UP001209540">
    <property type="component" value="Unassembled WGS sequence"/>
</dbReference>
<dbReference type="InterPro" id="IPR008972">
    <property type="entry name" value="Cupredoxin"/>
</dbReference>
<dbReference type="CDD" id="cd04206">
    <property type="entry name" value="CuRO_1_LCC_like"/>
    <property type="match status" value="1"/>
</dbReference>
<keyword evidence="2" id="KW-0479">Metal-binding</keyword>
<dbReference type="Gene3D" id="2.60.40.420">
    <property type="entry name" value="Cupredoxins - blue copper proteins"/>
    <property type="match status" value="3"/>
</dbReference>
<dbReference type="PANTHER" id="PTHR11709">
    <property type="entry name" value="MULTI-COPPER OXIDASE"/>
    <property type="match status" value="1"/>
</dbReference>
<reference evidence="8" key="1">
    <citation type="journal article" date="2022" name="IScience">
        <title>Evolution of zygomycete secretomes and the origins of terrestrial fungal ecologies.</title>
        <authorList>
            <person name="Chang Y."/>
            <person name="Wang Y."/>
            <person name="Mondo S."/>
            <person name="Ahrendt S."/>
            <person name="Andreopoulos W."/>
            <person name="Barry K."/>
            <person name="Beard J."/>
            <person name="Benny G.L."/>
            <person name="Blankenship S."/>
            <person name="Bonito G."/>
            <person name="Cuomo C."/>
            <person name="Desiro A."/>
            <person name="Gervers K.A."/>
            <person name="Hundley H."/>
            <person name="Kuo A."/>
            <person name="LaButti K."/>
            <person name="Lang B.F."/>
            <person name="Lipzen A."/>
            <person name="O'Donnell K."/>
            <person name="Pangilinan J."/>
            <person name="Reynolds N."/>
            <person name="Sandor L."/>
            <person name="Smith M.E."/>
            <person name="Tsang A."/>
            <person name="Grigoriev I.V."/>
            <person name="Stajich J.E."/>
            <person name="Spatafora J.W."/>
        </authorList>
    </citation>
    <scope>NUCLEOTIDE SEQUENCE</scope>
    <source>
        <strain evidence="8">RSA 2281</strain>
    </source>
</reference>
<evidence type="ECO:0000259" key="5">
    <source>
        <dbReference type="Pfam" id="PF00394"/>
    </source>
</evidence>
<evidence type="ECO:0000313" key="9">
    <source>
        <dbReference type="Proteomes" id="UP001209540"/>
    </source>
</evidence>
<dbReference type="InterPro" id="IPR011706">
    <property type="entry name" value="Cu-oxidase_C"/>
</dbReference>
<comment type="caution">
    <text evidence="8">The sequence shown here is derived from an EMBL/GenBank/DDBJ whole genome shotgun (WGS) entry which is preliminary data.</text>
</comment>
<evidence type="ECO:0000313" key="8">
    <source>
        <dbReference type="EMBL" id="KAI9256505.1"/>
    </source>
</evidence>
<evidence type="ECO:0000256" key="1">
    <source>
        <dbReference type="ARBA" id="ARBA00010609"/>
    </source>
</evidence>
<comment type="similarity">
    <text evidence="1">Belongs to the multicopper oxidase family.</text>
</comment>
<dbReference type="SUPFAM" id="SSF49503">
    <property type="entry name" value="Cupredoxins"/>
    <property type="match status" value="3"/>
</dbReference>
<keyword evidence="4" id="KW-0186">Copper</keyword>
<gene>
    <name evidence="8" type="ORF">BDA99DRAFT_425077</name>
</gene>
<evidence type="ECO:0000259" key="7">
    <source>
        <dbReference type="Pfam" id="PF07732"/>
    </source>
</evidence>
<dbReference type="GO" id="GO:0005507">
    <property type="term" value="F:copper ion binding"/>
    <property type="evidence" value="ECO:0007669"/>
    <property type="project" value="InterPro"/>
</dbReference>
<evidence type="ECO:0000256" key="3">
    <source>
        <dbReference type="ARBA" id="ARBA00023002"/>
    </source>
</evidence>
<feature type="domain" description="Plastocyanin-like" evidence="7">
    <location>
        <begin position="22"/>
        <end position="127"/>
    </location>
</feature>
<dbReference type="GO" id="GO:0016491">
    <property type="term" value="F:oxidoreductase activity"/>
    <property type="evidence" value="ECO:0007669"/>
    <property type="project" value="UniProtKB-KW"/>
</dbReference>
<evidence type="ECO:0000259" key="6">
    <source>
        <dbReference type="Pfam" id="PF07731"/>
    </source>
</evidence>
<keyword evidence="3" id="KW-0560">Oxidoreductase</keyword>
<dbReference type="AlphaFoldDB" id="A0AAD5PBY0"/>
<dbReference type="Pfam" id="PF07731">
    <property type="entry name" value="Cu-oxidase_2"/>
    <property type="match status" value="1"/>
</dbReference>
<sequence length="550" mass="62819">LRKFELDISGSFLNPDCSNSPYPALLVNNQFPAPTLRVVKGDDVEIIVHNTDTTLNASVTVHFHGIRQYGTVESDGVPDLTQAAIPPGQSFTHRFRVIDQTGSYFYHSHVSFSDDTVQGAFIVYENEQSMPDSDEHDHKPLMDGSYQYDGERILQLSEWWHQGFMEREAYYMSKNFIYDKGADSILMNGRTVHQSNHNSSLEMSTKNDCPGYSVIDVQPNKTYRLRIIGAQTFRTLAFGIGQHKMTVIESDGQLTKPYDVDWLEIGPGQRFSVLIHTDDMEDDDSDNVFPIATSYRWRHRPPGGHTENGFAYLRYSKSKKPRSSTLYKPVLPEKNDELPEFPQENQPDWFWRDIAPLEEYSDFESTFLSAPADRTIKLRSTSSKQADGITRYLMNGRMPVERERPILMDFMQGRLRADMVHQDVDGYALDRHTFPIKIGEVVDIVLQNTKSGRNCLIHPWHTHGHSHYMIASGPGEYLHTEHGDVRNYPTPLFRDVSMVYPSDAEESGGCGWSKIRIYADNPGIWAIHCHITSHMMQGKMAVLEESPELI</sequence>
<dbReference type="EMBL" id="JAIXMP010000021">
    <property type="protein sequence ID" value="KAI9256505.1"/>
    <property type="molecule type" value="Genomic_DNA"/>
</dbReference>
<protein>
    <submittedName>
        <fullName evidence="8">Cupredoxin</fullName>
    </submittedName>
</protein>
<dbReference type="InterPro" id="IPR001117">
    <property type="entry name" value="Cu-oxidase_2nd"/>
</dbReference>
<proteinExistence type="inferred from homology"/>